<evidence type="ECO:0000313" key="1">
    <source>
        <dbReference type="EMBL" id="KAL2050011.1"/>
    </source>
</evidence>
<name>A0ABR4AZ89_9LECA</name>
<evidence type="ECO:0000313" key="2">
    <source>
        <dbReference type="Proteomes" id="UP001590951"/>
    </source>
</evidence>
<organism evidence="1 2">
    <name type="scientific">Lepraria finkii</name>
    <dbReference type="NCBI Taxonomy" id="1340010"/>
    <lineage>
        <taxon>Eukaryota</taxon>
        <taxon>Fungi</taxon>
        <taxon>Dikarya</taxon>
        <taxon>Ascomycota</taxon>
        <taxon>Pezizomycotina</taxon>
        <taxon>Lecanoromycetes</taxon>
        <taxon>OSLEUM clade</taxon>
        <taxon>Lecanoromycetidae</taxon>
        <taxon>Lecanorales</taxon>
        <taxon>Lecanorineae</taxon>
        <taxon>Stereocaulaceae</taxon>
        <taxon>Lepraria</taxon>
    </lineage>
</organism>
<dbReference type="Proteomes" id="UP001590951">
    <property type="component" value="Unassembled WGS sequence"/>
</dbReference>
<reference evidence="1 2" key="1">
    <citation type="submission" date="2024-09" db="EMBL/GenBank/DDBJ databases">
        <title>Rethinking Asexuality: The Enigmatic Case of Functional Sexual Genes in Lepraria (Stereocaulaceae).</title>
        <authorList>
            <person name="Doellman M."/>
            <person name="Sun Y."/>
            <person name="Barcenas-Pena A."/>
            <person name="Lumbsch H.T."/>
            <person name="Grewe F."/>
        </authorList>
    </citation>
    <scope>NUCLEOTIDE SEQUENCE [LARGE SCALE GENOMIC DNA]</scope>
    <source>
        <strain evidence="1 2">Grewe 0041</strain>
    </source>
</reference>
<dbReference type="EMBL" id="JBHFEH010000054">
    <property type="protein sequence ID" value="KAL2050011.1"/>
    <property type="molecule type" value="Genomic_DNA"/>
</dbReference>
<comment type="caution">
    <text evidence="1">The sequence shown here is derived from an EMBL/GenBank/DDBJ whole genome shotgun (WGS) entry which is preliminary data.</text>
</comment>
<keyword evidence="2" id="KW-1185">Reference proteome</keyword>
<accession>A0ABR4AZ89</accession>
<proteinExistence type="predicted"/>
<protein>
    <submittedName>
        <fullName evidence="1">Uncharacterized protein</fullName>
    </submittedName>
</protein>
<gene>
    <name evidence="1" type="ORF">ABVK25_009738</name>
</gene>
<sequence length="131" mass="14265">MATAFIVVGYILTFYDDMTGALRSSQLIIAAADDTIAFGHFPLLEASSGHVLPEKHIDGSVDVLEHVITGEDHCIKAFQEYDTAVLMPFIIGEVASLISNFCVGSDQWLYSSTAYERTALGLAVSEYPRTD</sequence>